<dbReference type="PRINTS" id="PR01078">
    <property type="entry name" value="AMINACHANNEL"/>
</dbReference>
<keyword evidence="8 12" id="KW-0472">Membrane</keyword>
<keyword evidence="6" id="KW-0915">Sodium</keyword>
<keyword evidence="14" id="KW-1185">Reference proteome</keyword>
<keyword evidence="5 12" id="KW-1133">Transmembrane helix</keyword>
<evidence type="ECO:0000256" key="1">
    <source>
        <dbReference type="ARBA" id="ARBA00004141"/>
    </source>
</evidence>
<evidence type="ECO:0000256" key="12">
    <source>
        <dbReference type="SAM" id="Phobius"/>
    </source>
</evidence>
<organism evidence="13 14">
    <name type="scientific">Elysia marginata</name>
    <dbReference type="NCBI Taxonomy" id="1093978"/>
    <lineage>
        <taxon>Eukaryota</taxon>
        <taxon>Metazoa</taxon>
        <taxon>Spiralia</taxon>
        <taxon>Lophotrochozoa</taxon>
        <taxon>Mollusca</taxon>
        <taxon>Gastropoda</taxon>
        <taxon>Heterobranchia</taxon>
        <taxon>Euthyneura</taxon>
        <taxon>Panpulmonata</taxon>
        <taxon>Sacoglossa</taxon>
        <taxon>Placobranchoidea</taxon>
        <taxon>Plakobranchidae</taxon>
        <taxon>Elysia</taxon>
    </lineage>
</organism>
<reference evidence="13 14" key="1">
    <citation type="journal article" date="2021" name="Elife">
        <title>Chloroplast acquisition without the gene transfer in kleptoplastic sea slugs, Plakobranchus ocellatus.</title>
        <authorList>
            <person name="Maeda T."/>
            <person name="Takahashi S."/>
            <person name="Yoshida T."/>
            <person name="Shimamura S."/>
            <person name="Takaki Y."/>
            <person name="Nagai Y."/>
            <person name="Toyoda A."/>
            <person name="Suzuki Y."/>
            <person name="Arimoto A."/>
            <person name="Ishii H."/>
            <person name="Satoh N."/>
            <person name="Nishiyama T."/>
            <person name="Hasebe M."/>
            <person name="Maruyama T."/>
            <person name="Minagawa J."/>
            <person name="Obokata J."/>
            <person name="Shigenobu S."/>
        </authorList>
    </citation>
    <scope>NUCLEOTIDE SEQUENCE [LARGE SCALE GENOMIC DNA]</scope>
</reference>
<dbReference type="Proteomes" id="UP000762676">
    <property type="component" value="Unassembled WGS sequence"/>
</dbReference>
<keyword evidence="9 11" id="KW-0739">Sodium transport</keyword>
<comment type="subcellular location">
    <subcellularLocation>
        <location evidence="1">Membrane</location>
        <topology evidence="1">Multi-pass membrane protein</topology>
    </subcellularLocation>
</comment>
<keyword evidence="2 11" id="KW-0813">Transport</keyword>
<gene>
    <name evidence="13" type="ORF">ElyMa_003904500</name>
</gene>
<evidence type="ECO:0000313" key="13">
    <source>
        <dbReference type="EMBL" id="GFR74872.1"/>
    </source>
</evidence>
<dbReference type="AlphaFoldDB" id="A0AAV4FN17"/>
<dbReference type="PANTHER" id="PTHR11690">
    <property type="entry name" value="AMILORIDE-SENSITIVE SODIUM CHANNEL-RELATED"/>
    <property type="match status" value="1"/>
</dbReference>
<evidence type="ECO:0000256" key="10">
    <source>
        <dbReference type="ARBA" id="ARBA00023303"/>
    </source>
</evidence>
<keyword evidence="7 11" id="KW-0406">Ion transport</keyword>
<comment type="caution">
    <text evidence="13">The sequence shown here is derived from an EMBL/GenBank/DDBJ whole genome shotgun (WGS) entry which is preliminary data.</text>
</comment>
<keyword evidence="4 11" id="KW-0812">Transmembrane</keyword>
<dbReference type="EMBL" id="BMAT01007946">
    <property type="protein sequence ID" value="GFR74872.1"/>
    <property type="molecule type" value="Genomic_DNA"/>
</dbReference>
<dbReference type="GO" id="GO:0005886">
    <property type="term" value="C:plasma membrane"/>
    <property type="evidence" value="ECO:0007669"/>
    <property type="project" value="TreeGrafter"/>
</dbReference>
<keyword evidence="3 11" id="KW-0894">Sodium channel</keyword>
<evidence type="ECO:0000256" key="2">
    <source>
        <dbReference type="ARBA" id="ARBA00022448"/>
    </source>
</evidence>
<evidence type="ECO:0000256" key="9">
    <source>
        <dbReference type="ARBA" id="ARBA00023201"/>
    </source>
</evidence>
<evidence type="ECO:0000256" key="3">
    <source>
        <dbReference type="ARBA" id="ARBA00022461"/>
    </source>
</evidence>
<protein>
    <submittedName>
        <fullName evidence="13">Acid-sensing ion channel 3</fullName>
    </submittedName>
</protein>
<accession>A0AAV4FN17</accession>
<comment type="similarity">
    <text evidence="11">Belongs to the amiloride-sensitive sodium channel (TC 1.A.6) family.</text>
</comment>
<evidence type="ECO:0000256" key="6">
    <source>
        <dbReference type="ARBA" id="ARBA00023053"/>
    </source>
</evidence>
<proteinExistence type="inferred from homology"/>
<feature type="transmembrane region" description="Helical" evidence="12">
    <location>
        <begin position="134"/>
        <end position="156"/>
    </location>
</feature>
<dbReference type="InterPro" id="IPR001873">
    <property type="entry name" value="ENaC"/>
</dbReference>
<sequence length="326" mass="37645">MTKTNMNGASLGEHLSNFKNSIWNSASEEDGRDEWQHPVYNTNSHSYNLGSELIREHSVRNFDGFRRCWVKPALPHHSMPEDGSEGTATQCADELKSLEDFDTLEELWRNFSRHTSMHGVTNIENHERRRFSRVFWLILVMGMSTVLIYTVASLMIEYYQYNTMTRTDVKVHTKTAFPSVTLCNTCPYRRKADTPDAVSRLVSSTTKLARFLPVNFTDPDIIAFLARSMFEVQDEYSFKPEDLFFTATYEGQPLNVSEDFELIETSFGRCFTFNGPQYIARHGSRLVTTDGRNSGLRAYVRLFQDDYFIFEDMTAGIRINNKERSG</sequence>
<keyword evidence="10 11" id="KW-0407">Ion channel</keyword>
<evidence type="ECO:0000256" key="4">
    <source>
        <dbReference type="ARBA" id="ARBA00022692"/>
    </source>
</evidence>
<dbReference type="GO" id="GO:0015280">
    <property type="term" value="F:ligand-gated sodium channel activity"/>
    <property type="evidence" value="ECO:0007669"/>
    <property type="project" value="TreeGrafter"/>
</dbReference>
<evidence type="ECO:0000256" key="7">
    <source>
        <dbReference type="ARBA" id="ARBA00023065"/>
    </source>
</evidence>
<evidence type="ECO:0000256" key="5">
    <source>
        <dbReference type="ARBA" id="ARBA00022989"/>
    </source>
</evidence>
<evidence type="ECO:0000313" key="14">
    <source>
        <dbReference type="Proteomes" id="UP000762676"/>
    </source>
</evidence>
<name>A0AAV4FN17_9GAST</name>
<evidence type="ECO:0000256" key="8">
    <source>
        <dbReference type="ARBA" id="ARBA00023136"/>
    </source>
</evidence>
<dbReference type="Gene3D" id="2.60.470.10">
    <property type="entry name" value="Acid-sensing ion channels like domains"/>
    <property type="match status" value="1"/>
</dbReference>
<evidence type="ECO:0000256" key="11">
    <source>
        <dbReference type="RuleBase" id="RU000679"/>
    </source>
</evidence>
<dbReference type="Pfam" id="PF00858">
    <property type="entry name" value="ASC"/>
    <property type="match status" value="1"/>
</dbReference>